<dbReference type="EMBL" id="JABSTU010000011">
    <property type="protein sequence ID" value="KAH8008904.1"/>
    <property type="molecule type" value="Genomic_DNA"/>
</dbReference>
<reference evidence="2" key="1">
    <citation type="journal article" date="2020" name="Cell">
        <title>Large-Scale Comparative Analyses of Tick Genomes Elucidate Their Genetic Diversity and Vector Capacities.</title>
        <authorList>
            <consortium name="Tick Genome and Microbiome Consortium (TIGMIC)"/>
            <person name="Jia N."/>
            <person name="Wang J."/>
            <person name="Shi W."/>
            <person name="Du L."/>
            <person name="Sun Y."/>
            <person name="Zhan W."/>
            <person name="Jiang J.F."/>
            <person name="Wang Q."/>
            <person name="Zhang B."/>
            <person name="Ji P."/>
            <person name="Bell-Sakyi L."/>
            <person name="Cui X.M."/>
            <person name="Yuan T.T."/>
            <person name="Jiang B.G."/>
            <person name="Yang W.F."/>
            <person name="Lam T.T."/>
            <person name="Chang Q.C."/>
            <person name="Ding S.J."/>
            <person name="Wang X.J."/>
            <person name="Zhu J.G."/>
            <person name="Ruan X.D."/>
            <person name="Zhao L."/>
            <person name="Wei J.T."/>
            <person name="Ye R.Z."/>
            <person name="Que T.C."/>
            <person name="Du C.H."/>
            <person name="Zhou Y.H."/>
            <person name="Cheng J.X."/>
            <person name="Dai P.F."/>
            <person name="Guo W.B."/>
            <person name="Han X.H."/>
            <person name="Huang E.J."/>
            <person name="Li L.F."/>
            <person name="Wei W."/>
            <person name="Gao Y.C."/>
            <person name="Liu J.Z."/>
            <person name="Shao H.Z."/>
            <person name="Wang X."/>
            <person name="Wang C.C."/>
            <person name="Yang T.C."/>
            <person name="Huo Q.B."/>
            <person name="Li W."/>
            <person name="Chen H.Y."/>
            <person name="Chen S.E."/>
            <person name="Zhou L.G."/>
            <person name="Ni X.B."/>
            <person name="Tian J.H."/>
            <person name="Sheng Y."/>
            <person name="Liu T."/>
            <person name="Pan Y.S."/>
            <person name="Xia L.Y."/>
            <person name="Li J."/>
            <person name="Zhao F."/>
            <person name="Cao W.C."/>
        </authorList>
    </citation>
    <scope>NUCLEOTIDE SEQUENCE</scope>
    <source>
        <strain evidence="2">Rmic-2018</strain>
    </source>
</reference>
<dbReference type="Proteomes" id="UP000821866">
    <property type="component" value="Chromosome 9"/>
</dbReference>
<organism evidence="2 3">
    <name type="scientific">Rhipicephalus microplus</name>
    <name type="common">Cattle tick</name>
    <name type="synonym">Boophilus microplus</name>
    <dbReference type="NCBI Taxonomy" id="6941"/>
    <lineage>
        <taxon>Eukaryota</taxon>
        <taxon>Metazoa</taxon>
        <taxon>Ecdysozoa</taxon>
        <taxon>Arthropoda</taxon>
        <taxon>Chelicerata</taxon>
        <taxon>Arachnida</taxon>
        <taxon>Acari</taxon>
        <taxon>Parasitiformes</taxon>
        <taxon>Ixodida</taxon>
        <taxon>Ixodoidea</taxon>
        <taxon>Ixodidae</taxon>
        <taxon>Rhipicephalinae</taxon>
        <taxon>Rhipicephalus</taxon>
        <taxon>Boophilus</taxon>
    </lineage>
</organism>
<dbReference type="AlphaFoldDB" id="A0A9J6D4C3"/>
<evidence type="ECO:0000256" key="1">
    <source>
        <dbReference type="SAM" id="MobiDB-lite"/>
    </source>
</evidence>
<name>A0A9J6D4C3_RHIMP</name>
<protein>
    <submittedName>
        <fullName evidence="2">Uncharacterized protein</fullName>
    </submittedName>
</protein>
<evidence type="ECO:0000313" key="2">
    <source>
        <dbReference type="EMBL" id="KAH8008904.1"/>
    </source>
</evidence>
<comment type="caution">
    <text evidence="2">The sequence shown here is derived from an EMBL/GenBank/DDBJ whole genome shotgun (WGS) entry which is preliminary data.</text>
</comment>
<accession>A0A9J6D4C3</accession>
<feature type="region of interest" description="Disordered" evidence="1">
    <location>
        <begin position="253"/>
        <end position="283"/>
    </location>
</feature>
<proteinExistence type="predicted"/>
<evidence type="ECO:0000313" key="3">
    <source>
        <dbReference type="Proteomes" id="UP000821866"/>
    </source>
</evidence>
<gene>
    <name evidence="2" type="ORF">HPB51_007560</name>
</gene>
<keyword evidence="3" id="KW-1185">Reference proteome</keyword>
<sequence>MPFLFLFSSVGGHPPRSPTRGRYKFTDAENCRRQPYNSTITRCAETKAPLRGGRAARPASQVRRAGVLPQQPIGDGAPEYQWHTSLHHHQGAQAEGKAGSCEEVLPSDVASPVVAQEHQLSSMQDETTEGLQVESLMESIGYFFMEHMGQPPEFTDTLPLQLTMFSGGNGQAPHYTDRKAVVMSTLLQPSQRMPPLAMVHHVYDHHGALQHFGNYIGAWECHNLPPLNTQAMLPVPPMQLLQQQKSPFFGAFSSEPPFEAMPSQPTFQAELRSDHPSQQWDTLSPYSAHQVESALSFERL</sequence>
<reference evidence="2" key="2">
    <citation type="submission" date="2021-09" db="EMBL/GenBank/DDBJ databases">
        <authorList>
            <person name="Jia N."/>
            <person name="Wang J."/>
            <person name="Shi W."/>
            <person name="Du L."/>
            <person name="Sun Y."/>
            <person name="Zhan W."/>
            <person name="Jiang J."/>
            <person name="Wang Q."/>
            <person name="Zhang B."/>
            <person name="Ji P."/>
            <person name="Sakyi L.B."/>
            <person name="Cui X."/>
            <person name="Yuan T."/>
            <person name="Jiang B."/>
            <person name="Yang W."/>
            <person name="Lam T.T.-Y."/>
            <person name="Chang Q."/>
            <person name="Ding S."/>
            <person name="Wang X."/>
            <person name="Zhu J."/>
            <person name="Ruan X."/>
            <person name="Zhao L."/>
            <person name="Wei J."/>
            <person name="Que T."/>
            <person name="Du C."/>
            <person name="Cheng J."/>
            <person name="Dai P."/>
            <person name="Han X."/>
            <person name="Huang E."/>
            <person name="Gao Y."/>
            <person name="Liu J."/>
            <person name="Shao H."/>
            <person name="Ye R."/>
            <person name="Li L."/>
            <person name="Wei W."/>
            <person name="Wang X."/>
            <person name="Wang C."/>
            <person name="Huo Q."/>
            <person name="Li W."/>
            <person name="Guo W."/>
            <person name="Chen H."/>
            <person name="Chen S."/>
            <person name="Zhou L."/>
            <person name="Zhou L."/>
            <person name="Ni X."/>
            <person name="Tian J."/>
            <person name="Zhou Y."/>
            <person name="Sheng Y."/>
            <person name="Liu T."/>
            <person name="Pan Y."/>
            <person name="Xia L."/>
            <person name="Li J."/>
            <person name="Zhao F."/>
            <person name="Cao W."/>
        </authorList>
    </citation>
    <scope>NUCLEOTIDE SEQUENCE</scope>
    <source>
        <strain evidence="2">Rmic-2018</strain>
        <tissue evidence="2">Larvae</tissue>
    </source>
</reference>